<proteinExistence type="predicted"/>
<dbReference type="PROSITE" id="PS50102">
    <property type="entry name" value="RRM"/>
    <property type="match status" value="3"/>
</dbReference>
<keyword evidence="3" id="KW-0508">mRNA splicing</keyword>
<dbReference type="GO" id="GO:0003723">
    <property type="term" value="F:RNA binding"/>
    <property type="evidence" value="ECO:0007669"/>
    <property type="project" value="UniProtKB-UniRule"/>
</dbReference>
<organism evidence="7 8">
    <name type="scientific">Nitzschia inconspicua</name>
    <dbReference type="NCBI Taxonomy" id="303405"/>
    <lineage>
        <taxon>Eukaryota</taxon>
        <taxon>Sar</taxon>
        <taxon>Stramenopiles</taxon>
        <taxon>Ochrophyta</taxon>
        <taxon>Bacillariophyta</taxon>
        <taxon>Bacillariophyceae</taxon>
        <taxon>Bacillariophycidae</taxon>
        <taxon>Bacillariales</taxon>
        <taxon>Bacillariaceae</taxon>
        <taxon>Nitzschia</taxon>
    </lineage>
</organism>
<dbReference type="GO" id="GO:0006397">
    <property type="term" value="P:mRNA processing"/>
    <property type="evidence" value="ECO:0007669"/>
    <property type="project" value="UniProtKB-KW"/>
</dbReference>
<dbReference type="CDD" id="cd12230">
    <property type="entry name" value="RRM1_U2AF65"/>
    <property type="match status" value="1"/>
</dbReference>
<dbReference type="OrthoDB" id="5411533at2759"/>
<dbReference type="SMART" id="SM00360">
    <property type="entry name" value="RRM"/>
    <property type="match status" value="3"/>
</dbReference>
<dbReference type="SMART" id="SM00361">
    <property type="entry name" value="RRM_1"/>
    <property type="match status" value="1"/>
</dbReference>
<keyword evidence="8" id="KW-1185">Reference proteome</keyword>
<comment type="caution">
    <text evidence="7">The sequence shown here is derived from an EMBL/GenBank/DDBJ whole genome shotgun (WGS) entry which is preliminary data.</text>
</comment>
<accession>A0A9K3PN14</accession>
<keyword evidence="2 4" id="KW-0694">RNA-binding</keyword>
<dbReference type="InterPro" id="IPR000504">
    <property type="entry name" value="RRM_dom"/>
</dbReference>
<dbReference type="GO" id="GO:0008380">
    <property type="term" value="P:RNA splicing"/>
    <property type="evidence" value="ECO:0007669"/>
    <property type="project" value="UniProtKB-KW"/>
</dbReference>
<dbReference type="CDD" id="cd12232">
    <property type="entry name" value="RRM3_U2AF65"/>
    <property type="match status" value="1"/>
</dbReference>
<feature type="domain" description="RRM" evidence="6">
    <location>
        <begin position="132"/>
        <end position="212"/>
    </location>
</feature>
<dbReference type="EMBL" id="JAGRRH010000016">
    <property type="protein sequence ID" value="KAG7353485.1"/>
    <property type="molecule type" value="Genomic_DNA"/>
</dbReference>
<evidence type="ECO:0000256" key="5">
    <source>
        <dbReference type="SAM" id="MobiDB-lite"/>
    </source>
</evidence>
<name>A0A9K3PN14_9STRA</name>
<feature type="domain" description="RRM" evidence="6">
    <location>
        <begin position="376"/>
        <end position="462"/>
    </location>
</feature>
<evidence type="ECO:0000256" key="2">
    <source>
        <dbReference type="ARBA" id="ARBA00022884"/>
    </source>
</evidence>
<dbReference type="FunFam" id="3.30.70.330:FF:000097">
    <property type="entry name" value="U2 snRNP auxiliary factor large subunit"/>
    <property type="match status" value="1"/>
</dbReference>
<dbReference type="PANTHER" id="PTHR23139">
    <property type="entry name" value="RNA-BINDING PROTEIN"/>
    <property type="match status" value="1"/>
</dbReference>
<feature type="compositionally biased region" description="Basic and acidic residues" evidence="5">
    <location>
        <begin position="77"/>
        <end position="92"/>
    </location>
</feature>
<gene>
    <name evidence="7" type="ORF">IV203_002840</name>
</gene>
<evidence type="ECO:0000256" key="1">
    <source>
        <dbReference type="ARBA" id="ARBA00022664"/>
    </source>
</evidence>
<feature type="domain" description="RRM" evidence="6">
    <location>
        <begin position="246"/>
        <end position="326"/>
    </location>
</feature>
<dbReference type="Proteomes" id="UP000693970">
    <property type="component" value="Unassembled WGS sequence"/>
</dbReference>
<evidence type="ECO:0000259" key="6">
    <source>
        <dbReference type="PROSITE" id="PS50102"/>
    </source>
</evidence>
<reference evidence="7" key="2">
    <citation type="submission" date="2021-04" db="EMBL/GenBank/DDBJ databases">
        <authorList>
            <person name="Podell S."/>
        </authorList>
    </citation>
    <scope>NUCLEOTIDE SEQUENCE</scope>
    <source>
        <strain evidence="7">Hildebrandi</strain>
    </source>
</reference>
<evidence type="ECO:0000256" key="4">
    <source>
        <dbReference type="PROSITE-ProRule" id="PRU00176"/>
    </source>
</evidence>
<protein>
    <submittedName>
        <fullName evidence="7">RNA recognition motif containing protein</fullName>
    </submittedName>
</protein>
<keyword evidence="1" id="KW-0507">mRNA processing</keyword>
<sequence length="471" mass="51553">MDLFHLPSLCYTTGSSVCTPPAPPDIRIGLQRYEYDVHPFINFAALTLSPHPHQPSSPIVSTHNSSLAETISSMSYDNRRRERSRSREREDGSGSSYMNGMRGPAMVNLPQLPAFAMVGSTAQQAAQEKINRELFVGNTPPGTSEMLLLQFLNGAMRRVNLCGPHETPILNCRVNTKFAFIELSSSEMANNALNLNGIPFLGAVLKVSRPSKYAGPPIPSKTWQELTGQTLPTGAVLDAEQEKINRELFVGNTTPEMTEQMLRDFLGNAMEQVGLNIMPGNPITACRVSGKFAFVELRTPEEAANALNLNNIPFMGAQLRVGRPSKWNGPPDNHGNWEDILAKYMSGELQAGKTAPGEGAAVMSAAATASGPTPTRVVELQHMLTHDDLVNDDEYNDILEDTREECAQYGQLISVHIPRAGEAGATRIYLEYSSSDDAAKAVKGLEGRTFDGRLVQATYFDETKFAKKEFM</sequence>
<dbReference type="Pfam" id="PF00076">
    <property type="entry name" value="RRM_1"/>
    <property type="match status" value="1"/>
</dbReference>
<evidence type="ECO:0000313" key="8">
    <source>
        <dbReference type="Proteomes" id="UP000693970"/>
    </source>
</evidence>
<dbReference type="AlphaFoldDB" id="A0A9K3PN14"/>
<evidence type="ECO:0000313" key="7">
    <source>
        <dbReference type="EMBL" id="KAG7353485.1"/>
    </source>
</evidence>
<dbReference type="InterPro" id="IPR003954">
    <property type="entry name" value="RRM_euk-type"/>
</dbReference>
<evidence type="ECO:0000256" key="3">
    <source>
        <dbReference type="ARBA" id="ARBA00023187"/>
    </source>
</evidence>
<feature type="region of interest" description="Disordered" evidence="5">
    <location>
        <begin position="70"/>
        <end position="102"/>
    </location>
</feature>
<reference evidence="7" key="1">
    <citation type="journal article" date="2021" name="Sci. Rep.">
        <title>Diploid genomic architecture of Nitzschia inconspicua, an elite biomass production diatom.</title>
        <authorList>
            <person name="Oliver A."/>
            <person name="Podell S."/>
            <person name="Pinowska A."/>
            <person name="Traller J.C."/>
            <person name="Smith S.R."/>
            <person name="McClure R."/>
            <person name="Beliaev A."/>
            <person name="Bohutskyi P."/>
            <person name="Hill E.A."/>
            <person name="Rabines A."/>
            <person name="Zheng H."/>
            <person name="Allen L.Z."/>
            <person name="Kuo A."/>
            <person name="Grigoriev I.V."/>
            <person name="Allen A.E."/>
            <person name="Hazlebeck D."/>
            <person name="Allen E.E."/>
        </authorList>
    </citation>
    <scope>NUCLEOTIDE SEQUENCE</scope>
    <source>
        <strain evidence="7">Hildebrandi</strain>
    </source>
</reference>